<dbReference type="PANTHER" id="PTHR34472">
    <property type="entry name" value="SULFUR CARRIER PROTEIN THIS"/>
    <property type="match status" value="1"/>
</dbReference>
<evidence type="ECO:0000313" key="1">
    <source>
        <dbReference type="EMBL" id="AGL00412.1"/>
    </source>
</evidence>
<keyword evidence="2" id="KW-1185">Reference proteome</keyword>
<dbReference type="NCBIfam" id="TIGR01683">
    <property type="entry name" value="thiS"/>
    <property type="match status" value="1"/>
</dbReference>
<dbReference type="SUPFAM" id="SSF54285">
    <property type="entry name" value="MoaD/ThiS"/>
    <property type="match status" value="1"/>
</dbReference>
<reference evidence="1 2" key="1">
    <citation type="submission" date="2012-01" db="EMBL/GenBank/DDBJ databases">
        <title>Complete sequence of Desulfotomaculum gibsoniae DSM 7213.</title>
        <authorList>
            <consortium name="US DOE Joint Genome Institute"/>
            <person name="Lucas S."/>
            <person name="Han J."/>
            <person name="Lapidus A."/>
            <person name="Cheng J.-F."/>
            <person name="Goodwin L."/>
            <person name="Pitluck S."/>
            <person name="Peters L."/>
            <person name="Ovchinnikova G."/>
            <person name="Teshima H."/>
            <person name="Detter J.C."/>
            <person name="Han C."/>
            <person name="Tapia R."/>
            <person name="Land M."/>
            <person name="Hauser L."/>
            <person name="Kyrpides N."/>
            <person name="Ivanova N."/>
            <person name="Pagani I."/>
            <person name="Parshina S."/>
            <person name="Plugge C."/>
            <person name="Muyzer G."/>
            <person name="Kuever J."/>
            <person name="Ivanova A."/>
            <person name="Nazina T."/>
            <person name="Klenk H.-P."/>
            <person name="Brambilla E."/>
            <person name="Spring S."/>
            <person name="Stams A.F."/>
            <person name="Woyke T."/>
        </authorList>
    </citation>
    <scope>NUCLEOTIDE SEQUENCE [LARGE SCALE GENOMIC DNA]</scope>
    <source>
        <strain evidence="1 2">DSM 7213</strain>
    </source>
</reference>
<organism evidence="1 2">
    <name type="scientific">Desulfoscipio gibsoniae DSM 7213</name>
    <dbReference type="NCBI Taxonomy" id="767817"/>
    <lineage>
        <taxon>Bacteria</taxon>
        <taxon>Bacillati</taxon>
        <taxon>Bacillota</taxon>
        <taxon>Clostridia</taxon>
        <taxon>Eubacteriales</taxon>
        <taxon>Desulfallaceae</taxon>
        <taxon>Desulfoscipio</taxon>
    </lineage>
</organism>
<dbReference type="InterPro" id="IPR003749">
    <property type="entry name" value="ThiS/MoaD-like"/>
</dbReference>
<evidence type="ECO:0000313" key="2">
    <source>
        <dbReference type="Proteomes" id="UP000013520"/>
    </source>
</evidence>
<name>R4KFH5_9FIRM</name>
<dbReference type="PANTHER" id="PTHR34472:SF1">
    <property type="entry name" value="SULFUR CARRIER PROTEIN THIS"/>
    <property type="match status" value="1"/>
</dbReference>
<dbReference type="eggNOG" id="COG2104">
    <property type="taxonomic scope" value="Bacteria"/>
</dbReference>
<dbReference type="InterPro" id="IPR012675">
    <property type="entry name" value="Beta-grasp_dom_sf"/>
</dbReference>
<sequence>MKIILNGKAVEVEQGLSIADLVMQKKLKPDAVIVEINYELIKAKDWQARKLKDDDQVEILHFVGGG</sequence>
<dbReference type="InterPro" id="IPR016155">
    <property type="entry name" value="Mopterin_synth/thiamin_S_b"/>
</dbReference>
<dbReference type="HOGENOM" id="CLU_174611_3_3_9"/>
<dbReference type="STRING" id="767817.Desgi_0863"/>
<gene>
    <name evidence="1" type="ORF">Desgi_0863</name>
</gene>
<dbReference type="EMBL" id="CP003273">
    <property type="protein sequence ID" value="AGL00412.1"/>
    <property type="molecule type" value="Genomic_DNA"/>
</dbReference>
<dbReference type="Gene3D" id="3.10.20.30">
    <property type="match status" value="1"/>
</dbReference>
<dbReference type="AlphaFoldDB" id="R4KFH5"/>
<proteinExistence type="predicted"/>
<dbReference type="Proteomes" id="UP000013520">
    <property type="component" value="Chromosome"/>
</dbReference>
<dbReference type="InterPro" id="IPR010035">
    <property type="entry name" value="Thi_S"/>
</dbReference>
<protein>
    <submittedName>
        <fullName evidence="1">Thiamine biosynthesis protein ThiS</fullName>
    </submittedName>
</protein>
<dbReference type="Pfam" id="PF02597">
    <property type="entry name" value="ThiS"/>
    <property type="match status" value="1"/>
</dbReference>
<dbReference type="CDD" id="cd00565">
    <property type="entry name" value="Ubl_ThiS"/>
    <property type="match status" value="1"/>
</dbReference>
<dbReference type="RefSeq" id="WP_006521066.1">
    <property type="nucleotide sequence ID" value="NC_021184.1"/>
</dbReference>
<accession>R4KFH5</accession>
<dbReference type="KEGG" id="dgi:Desgi_0863"/>
<dbReference type="OrthoDB" id="9810692at2"/>